<evidence type="ECO:0000256" key="6">
    <source>
        <dbReference type="ARBA" id="ARBA00022723"/>
    </source>
</evidence>
<dbReference type="InterPro" id="IPR002401">
    <property type="entry name" value="Cyt_P450_E_grp-I"/>
</dbReference>
<dbReference type="GO" id="GO:0005789">
    <property type="term" value="C:endoplasmic reticulum membrane"/>
    <property type="evidence" value="ECO:0007669"/>
    <property type="project" value="UniProtKB-SubCell"/>
</dbReference>
<evidence type="ECO:0000313" key="15">
    <source>
        <dbReference type="EMBL" id="KAH7982539.1"/>
    </source>
</evidence>
<dbReference type="PROSITE" id="PS00086">
    <property type="entry name" value="CYTOCHROME_P450"/>
    <property type="match status" value="1"/>
</dbReference>
<dbReference type="PRINTS" id="PR00385">
    <property type="entry name" value="P450"/>
</dbReference>
<evidence type="ECO:0000256" key="1">
    <source>
        <dbReference type="ARBA" id="ARBA00001971"/>
    </source>
</evidence>
<evidence type="ECO:0000256" key="8">
    <source>
        <dbReference type="ARBA" id="ARBA00022848"/>
    </source>
</evidence>
<dbReference type="SUPFAM" id="SSF48264">
    <property type="entry name" value="Cytochrome P450"/>
    <property type="match status" value="1"/>
</dbReference>
<keyword evidence="11 14" id="KW-0503">Monooxygenase</keyword>
<gene>
    <name evidence="15" type="ORF">HPB52_005498</name>
</gene>
<evidence type="ECO:0000256" key="11">
    <source>
        <dbReference type="ARBA" id="ARBA00023033"/>
    </source>
</evidence>
<reference evidence="15" key="2">
    <citation type="submission" date="2021-09" db="EMBL/GenBank/DDBJ databases">
        <authorList>
            <person name="Jia N."/>
            <person name="Wang J."/>
            <person name="Shi W."/>
            <person name="Du L."/>
            <person name="Sun Y."/>
            <person name="Zhan W."/>
            <person name="Jiang J."/>
            <person name="Wang Q."/>
            <person name="Zhang B."/>
            <person name="Ji P."/>
            <person name="Sakyi L.B."/>
            <person name="Cui X."/>
            <person name="Yuan T."/>
            <person name="Jiang B."/>
            <person name="Yang W."/>
            <person name="Lam T.T.-Y."/>
            <person name="Chang Q."/>
            <person name="Ding S."/>
            <person name="Wang X."/>
            <person name="Zhu J."/>
            <person name="Ruan X."/>
            <person name="Zhao L."/>
            <person name="Wei J."/>
            <person name="Que T."/>
            <person name="Du C."/>
            <person name="Cheng J."/>
            <person name="Dai P."/>
            <person name="Han X."/>
            <person name="Huang E."/>
            <person name="Gao Y."/>
            <person name="Liu J."/>
            <person name="Shao H."/>
            <person name="Ye R."/>
            <person name="Li L."/>
            <person name="Wei W."/>
            <person name="Wang X."/>
            <person name="Wang C."/>
            <person name="Huo Q."/>
            <person name="Li W."/>
            <person name="Guo W."/>
            <person name="Chen H."/>
            <person name="Chen S."/>
            <person name="Zhou L."/>
            <person name="Zhou L."/>
            <person name="Ni X."/>
            <person name="Tian J."/>
            <person name="Zhou Y."/>
            <person name="Sheng Y."/>
            <person name="Liu T."/>
            <person name="Pan Y."/>
            <person name="Xia L."/>
            <person name="Li J."/>
            <person name="Zhao F."/>
            <person name="Cao W."/>
        </authorList>
    </citation>
    <scope>NUCLEOTIDE SEQUENCE</scope>
    <source>
        <strain evidence="15">Rsan-2018</strain>
        <tissue evidence="15">Larvae</tissue>
    </source>
</reference>
<dbReference type="EMBL" id="JABSTV010001245">
    <property type="protein sequence ID" value="KAH7982539.1"/>
    <property type="molecule type" value="Genomic_DNA"/>
</dbReference>
<dbReference type="PRINTS" id="PR00463">
    <property type="entry name" value="EP450I"/>
</dbReference>
<keyword evidence="9 14" id="KW-0560">Oxidoreductase</keyword>
<dbReference type="InterPro" id="IPR036396">
    <property type="entry name" value="Cyt_P450_sf"/>
</dbReference>
<keyword evidence="6 13" id="KW-0479">Metal-binding</keyword>
<dbReference type="GO" id="GO:0020037">
    <property type="term" value="F:heme binding"/>
    <property type="evidence" value="ECO:0007669"/>
    <property type="project" value="InterPro"/>
</dbReference>
<evidence type="ECO:0008006" key="17">
    <source>
        <dbReference type="Google" id="ProtNLM"/>
    </source>
</evidence>
<evidence type="ECO:0000256" key="10">
    <source>
        <dbReference type="ARBA" id="ARBA00023004"/>
    </source>
</evidence>
<evidence type="ECO:0000256" key="9">
    <source>
        <dbReference type="ARBA" id="ARBA00023002"/>
    </source>
</evidence>
<dbReference type="Gene3D" id="1.10.630.10">
    <property type="entry name" value="Cytochrome P450"/>
    <property type="match status" value="1"/>
</dbReference>
<comment type="similarity">
    <text evidence="4 14">Belongs to the cytochrome P450 family.</text>
</comment>
<evidence type="ECO:0000256" key="5">
    <source>
        <dbReference type="ARBA" id="ARBA00022617"/>
    </source>
</evidence>
<dbReference type="GO" id="GO:0016705">
    <property type="term" value="F:oxidoreductase activity, acting on paired donors, with incorporation or reduction of molecular oxygen"/>
    <property type="evidence" value="ECO:0007669"/>
    <property type="project" value="InterPro"/>
</dbReference>
<evidence type="ECO:0000256" key="2">
    <source>
        <dbReference type="ARBA" id="ARBA00004174"/>
    </source>
</evidence>
<comment type="cofactor">
    <cofactor evidence="1 13">
        <name>heme</name>
        <dbReference type="ChEBI" id="CHEBI:30413"/>
    </cofactor>
</comment>
<dbReference type="PANTHER" id="PTHR24292">
    <property type="entry name" value="CYTOCHROME P450"/>
    <property type="match status" value="1"/>
</dbReference>
<dbReference type="InterPro" id="IPR001128">
    <property type="entry name" value="Cyt_P450"/>
</dbReference>
<dbReference type="AlphaFoldDB" id="A0A9D4QGK6"/>
<keyword evidence="10 13" id="KW-0408">Iron</keyword>
<evidence type="ECO:0000256" key="13">
    <source>
        <dbReference type="PIRSR" id="PIRSR602401-1"/>
    </source>
</evidence>
<keyword evidence="16" id="KW-1185">Reference proteome</keyword>
<comment type="subcellular location">
    <subcellularLocation>
        <location evidence="3">Endoplasmic reticulum membrane</location>
        <topology evidence="3">Peripheral membrane protein</topology>
    </subcellularLocation>
    <subcellularLocation>
        <location evidence="2">Microsome membrane</location>
        <topology evidence="2">Peripheral membrane protein</topology>
    </subcellularLocation>
</comment>
<reference evidence="15" key="1">
    <citation type="journal article" date="2020" name="Cell">
        <title>Large-Scale Comparative Analyses of Tick Genomes Elucidate Their Genetic Diversity and Vector Capacities.</title>
        <authorList>
            <consortium name="Tick Genome and Microbiome Consortium (TIGMIC)"/>
            <person name="Jia N."/>
            <person name="Wang J."/>
            <person name="Shi W."/>
            <person name="Du L."/>
            <person name="Sun Y."/>
            <person name="Zhan W."/>
            <person name="Jiang J.F."/>
            <person name="Wang Q."/>
            <person name="Zhang B."/>
            <person name="Ji P."/>
            <person name="Bell-Sakyi L."/>
            <person name="Cui X.M."/>
            <person name="Yuan T.T."/>
            <person name="Jiang B.G."/>
            <person name="Yang W.F."/>
            <person name="Lam T.T."/>
            <person name="Chang Q.C."/>
            <person name="Ding S.J."/>
            <person name="Wang X.J."/>
            <person name="Zhu J.G."/>
            <person name="Ruan X.D."/>
            <person name="Zhao L."/>
            <person name="Wei J.T."/>
            <person name="Ye R.Z."/>
            <person name="Que T.C."/>
            <person name="Du C.H."/>
            <person name="Zhou Y.H."/>
            <person name="Cheng J.X."/>
            <person name="Dai P.F."/>
            <person name="Guo W.B."/>
            <person name="Han X.H."/>
            <person name="Huang E.J."/>
            <person name="Li L.F."/>
            <person name="Wei W."/>
            <person name="Gao Y.C."/>
            <person name="Liu J.Z."/>
            <person name="Shao H.Z."/>
            <person name="Wang X."/>
            <person name="Wang C.C."/>
            <person name="Yang T.C."/>
            <person name="Huo Q.B."/>
            <person name="Li W."/>
            <person name="Chen H.Y."/>
            <person name="Chen S.E."/>
            <person name="Zhou L.G."/>
            <person name="Ni X.B."/>
            <person name="Tian J.H."/>
            <person name="Sheng Y."/>
            <person name="Liu T."/>
            <person name="Pan Y.S."/>
            <person name="Xia L.Y."/>
            <person name="Li J."/>
            <person name="Zhao F."/>
            <person name="Cao W.C."/>
        </authorList>
    </citation>
    <scope>NUCLEOTIDE SEQUENCE</scope>
    <source>
        <strain evidence="15">Rsan-2018</strain>
    </source>
</reference>
<dbReference type="PANTHER" id="PTHR24292:SF102">
    <property type="entry name" value="CYTOCHROME P450 FAMILY-RELATED"/>
    <property type="match status" value="1"/>
</dbReference>
<evidence type="ECO:0000256" key="3">
    <source>
        <dbReference type="ARBA" id="ARBA00004406"/>
    </source>
</evidence>
<dbReference type="GO" id="GO:0005506">
    <property type="term" value="F:iron ion binding"/>
    <property type="evidence" value="ECO:0007669"/>
    <property type="project" value="InterPro"/>
</dbReference>
<evidence type="ECO:0000256" key="4">
    <source>
        <dbReference type="ARBA" id="ARBA00010617"/>
    </source>
</evidence>
<organism evidence="15 16">
    <name type="scientific">Rhipicephalus sanguineus</name>
    <name type="common">Brown dog tick</name>
    <name type="synonym">Ixodes sanguineus</name>
    <dbReference type="NCBI Taxonomy" id="34632"/>
    <lineage>
        <taxon>Eukaryota</taxon>
        <taxon>Metazoa</taxon>
        <taxon>Ecdysozoa</taxon>
        <taxon>Arthropoda</taxon>
        <taxon>Chelicerata</taxon>
        <taxon>Arachnida</taxon>
        <taxon>Acari</taxon>
        <taxon>Parasitiformes</taxon>
        <taxon>Ixodida</taxon>
        <taxon>Ixodoidea</taxon>
        <taxon>Ixodidae</taxon>
        <taxon>Rhipicephalinae</taxon>
        <taxon>Rhipicephalus</taxon>
        <taxon>Rhipicephalus</taxon>
    </lineage>
</organism>
<dbReference type="VEuPathDB" id="VectorBase:RSAN_027996"/>
<dbReference type="InterPro" id="IPR017972">
    <property type="entry name" value="Cyt_P450_CS"/>
</dbReference>
<dbReference type="InterPro" id="IPR050476">
    <property type="entry name" value="Insect_CytP450_Detox"/>
</dbReference>
<evidence type="ECO:0000256" key="7">
    <source>
        <dbReference type="ARBA" id="ARBA00022824"/>
    </source>
</evidence>
<evidence type="ECO:0000256" key="12">
    <source>
        <dbReference type="ARBA" id="ARBA00023136"/>
    </source>
</evidence>
<evidence type="ECO:0000256" key="14">
    <source>
        <dbReference type="RuleBase" id="RU000461"/>
    </source>
</evidence>
<feature type="binding site" description="axial binding residue" evidence="13">
    <location>
        <position position="212"/>
    </location>
    <ligand>
        <name>heme</name>
        <dbReference type="ChEBI" id="CHEBI:30413"/>
    </ligand>
    <ligandPart>
        <name>Fe</name>
        <dbReference type="ChEBI" id="CHEBI:18248"/>
    </ligandPart>
</feature>
<name>A0A9D4QGK6_RHISA</name>
<keyword evidence="5 13" id="KW-0349">Heme</keyword>
<keyword evidence="7" id="KW-0256">Endoplasmic reticulum</keyword>
<evidence type="ECO:0000313" key="16">
    <source>
        <dbReference type="Proteomes" id="UP000821837"/>
    </source>
</evidence>
<keyword evidence="8" id="KW-0492">Microsome</keyword>
<sequence>MQDSLHQVLQVRKKGTPAVADIVQLMVEAQKNSVIPNEVQNGTVTSTSSDIRPKTSFIKDTHIVSNCFVFLVAGYETTASTLAFTLYELARHPDEQRRLHDELMSTFPDKDVLSYEDLQALKRFDAVIRECLRLYPPLVLVTSRMCTKDTQLVSGHIIPKGSHIILPTWNVLHDADLWRDPYDFNPDRFSERLEGERLAASTVSFGFGPRECIGKRLALLELKAVLSKLVRMYKFSVCDETQIPMRVKVPLINVFPEREIVLGVEVRHAWKG</sequence>
<dbReference type="Proteomes" id="UP000821837">
    <property type="component" value="Chromosome 1"/>
</dbReference>
<keyword evidence="12" id="KW-0472">Membrane</keyword>
<proteinExistence type="inferred from homology"/>
<accession>A0A9D4QGK6</accession>
<dbReference type="Pfam" id="PF00067">
    <property type="entry name" value="p450"/>
    <property type="match status" value="1"/>
</dbReference>
<dbReference type="GO" id="GO:0004497">
    <property type="term" value="F:monooxygenase activity"/>
    <property type="evidence" value="ECO:0007669"/>
    <property type="project" value="UniProtKB-KW"/>
</dbReference>
<comment type="caution">
    <text evidence="15">The sequence shown here is derived from an EMBL/GenBank/DDBJ whole genome shotgun (WGS) entry which is preliminary data.</text>
</comment>
<protein>
    <recommendedName>
        <fullName evidence="17">Cytochrome P450</fullName>
    </recommendedName>
</protein>